<comment type="caution">
    <text evidence="2">The sequence shown here is derived from an EMBL/GenBank/DDBJ whole genome shotgun (WGS) entry which is preliminary data.</text>
</comment>
<organism evidence="2 3">
    <name type="scientific">Candidatus Amunia macphersoniae</name>
    <dbReference type="NCBI Taxonomy" id="3127014"/>
    <lineage>
        <taxon>Bacteria</taxon>
        <taxon>Bacillati</taxon>
        <taxon>Candidatus Dormiibacterota</taxon>
        <taxon>Candidatus Dormibacteria</taxon>
        <taxon>Candidatus Aeolococcales</taxon>
        <taxon>Candidatus Aeolococcaceae</taxon>
        <taxon>Candidatus Amunia</taxon>
    </lineage>
</organism>
<feature type="transmembrane region" description="Helical" evidence="1">
    <location>
        <begin position="62"/>
        <end position="84"/>
    </location>
</feature>
<name>A0A934KJ43_9BACT</name>
<dbReference type="AlphaFoldDB" id="A0A934KJ43"/>
<keyword evidence="1" id="KW-0812">Transmembrane</keyword>
<evidence type="ECO:0000313" key="3">
    <source>
        <dbReference type="Proteomes" id="UP000614410"/>
    </source>
</evidence>
<evidence type="ECO:0000256" key="1">
    <source>
        <dbReference type="SAM" id="Phobius"/>
    </source>
</evidence>
<accession>A0A934KJ43</accession>
<reference evidence="2 3" key="1">
    <citation type="submission" date="2020-10" db="EMBL/GenBank/DDBJ databases">
        <title>Ca. Dormibacterota MAGs.</title>
        <authorList>
            <person name="Montgomery K."/>
        </authorList>
    </citation>
    <scope>NUCLEOTIDE SEQUENCE [LARGE SCALE GENOMIC DNA]</scope>
    <source>
        <strain evidence="2">Mitchell_Peninsula_5</strain>
    </source>
</reference>
<feature type="transmembrane region" description="Helical" evidence="1">
    <location>
        <begin position="96"/>
        <end position="120"/>
    </location>
</feature>
<protein>
    <submittedName>
        <fullName evidence="2">Uncharacterized protein</fullName>
    </submittedName>
</protein>
<keyword evidence="1" id="KW-1133">Transmembrane helix</keyword>
<dbReference type="Proteomes" id="UP000614410">
    <property type="component" value="Unassembled WGS sequence"/>
</dbReference>
<keyword evidence="1" id="KW-0472">Membrane</keyword>
<dbReference type="EMBL" id="JAEKNN010000023">
    <property type="protein sequence ID" value="MBJ7608712.1"/>
    <property type="molecule type" value="Genomic_DNA"/>
</dbReference>
<proteinExistence type="predicted"/>
<feature type="transmembrane region" description="Helical" evidence="1">
    <location>
        <begin position="132"/>
        <end position="150"/>
    </location>
</feature>
<sequence length="178" mass="18344">MNFTPNRPRSLIPPGTFAQLRWWSGRQRAVAASVAVVTFVLIGEVGQTLPNTAHGRSYAVEWWNYFTLVMSAVLLGLIAGTFVVRAGRRIAAGAGGGAVGTIGAIAMACPVCSPLAIPLLGTGGALTFLTPHRALISLASVLLLAVTLLLRLRASTRCAVAPASPPNVRTGATVASGT</sequence>
<feature type="transmembrane region" description="Helical" evidence="1">
    <location>
        <begin position="29"/>
        <end position="50"/>
    </location>
</feature>
<gene>
    <name evidence="2" type="ORF">JF887_04680</name>
</gene>
<evidence type="ECO:0000313" key="2">
    <source>
        <dbReference type="EMBL" id="MBJ7608712.1"/>
    </source>
</evidence>